<organism evidence="1 2">
    <name type="scientific">Racocetra persica</name>
    <dbReference type="NCBI Taxonomy" id="160502"/>
    <lineage>
        <taxon>Eukaryota</taxon>
        <taxon>Fungi</taxon>
        <taxon>Fungi incertae sedis</taxon>
        <taxon>Mucoromycota</taxon>
        <taxon>Glomeromycotina</taxon>
        <taxon>Glomeromycetes</taxon>
        <taxon>Diversisporales</taxon>
        <taxon>Gigasporaceae</taxon>
        <taxon>Racocetra</taxon>
    </lineage>
</organism>
<comment type="caution">
    <text evidence="1">The sequence shown here is derived from an EMBL/GenBank/DDBJ whole genome shotgun (WGS) entry which is preliminary data.</text>
</comment>
<dbReference type="Proteomes" id="UP000789920">
    <property type="component" value="Unassembled WGS sequence"/>
</dbReference>
<feature type="non-terminal residue" evidence="1">
    <location>
        <position position="52"/>
    </location>
</feature>
<evidence type="ECO:0000313" key="2">
    <source>
        <dbReference type="Proteomes" id="UP000789920"/>
    </source>
</evidence>
<name>A0ACA9RS85_9GLOM</name>
<reference evidence="1" key="1">
    <citation type="submission" date="2021-06" db="EMBL/GenBank/DDBJ databases">
        <authorList>
            <person name="Kallberg Y."/>
            <person name="Tangrot J."/>
            <person name="Rosling A."/>
        </authorList>
    </citation>
    <scope>NUCLEOTIDE SEQUENCE</scope>
    <source>
        <strain evidence="1">MA461A</strain>
    </source>
</reference>
<protein>
    <submittedName>
        <fullName evidence="1">6636_t:CDS:1</fullName>
    </submittedName>
</protein>
<keyword evidence="2" id="KW-1185">Reference proteome</keyword>
<gene>
    <name evidence="1" type="ORF">RPERSI_LOCUS22242</name>
</gene>
<proteinExistence type="predicted"/>
<accession>A0ACA9RS85</accession>
<evidence type="ECO:0000313" key="1">
    <source>
        <dbReference type="EMBL" id="CAG8806789.1"/>
    </source>
</evidence>
<sequence length="52" mass="5810">MTKSKEDERWIVNSSQDSADLDSPKFAYTLKIDSQLPPSGFLHSVVMIILVA</sequence>
<dbReference type="EMBL" id="CAJVQC010066852">
    <property type="protein sequence ID" value="CAG8806789.1"/>
    <property type="molecule type" value="Genomic_DNA"/>
</dbReference>